<evidence type="ECO:0000256" key="2">
    <source>
        <dbReference type="ARBA" id="ARBA00010072"/>
    </source>
</evidence>
<evidence type="ECO:0000256" key="1">
    <source>
        <dbReference type="ARBA" id="ARBA00004429"/>
    </source>
</evidence>
<dbReference type="InterPro" id="IPR035906">
    <property type="entry name" value="MetI-like_sf"/>
</dbReference>
<dbReference type="PANTHER" id="PTHR30614:SF37">
    <property type="entry name" value="AMINO-ACID ABC TRANSPORTER PERMEASE PROTEIN YHDX-RELATED"/>
    <property type="match status" value="1"/>
</dbReference>
<dbReference type="GO" id="GO:0022857">
    <property type="term" value="F:transmembrane transporter activity"/>
    <property type="evidence" value="ECO:0007669"/>
    <property type="project" value="InterPro"/>
</dbReference>
<evidence type="ECO:0000256" key="9">
    <source>
        <dbReference type="RuleBase" id="RU363032"/>
    </source>
</evidence>
<reference evidence="11 12" key="1">
    <citation type="submission" date="2016-12" db="EMBL/GenBank/DDBJ databases">
        <authorList>
            <person name="Song W.-J."/>
            <person name="Kurnit D.M."/>
        </authorList>
    </citation>
    <scope>NUCLEOTIDE SEQUENCE [LARGE SCALE GENOMIC DNA]</scope>
    <source>
        <strain evidence="11 12">CGMCC 1.10808</strain>
    </source>
</reference>
<proteinExistence type="inferred from homology"/>
<feature type="domain" description="ABC transmembrane type-1" evidence="10">
    <location>
        <begin position="92"/>
        <end position="395"/>
    </location>
</feature>
<evidence type="ECO:0000256" key="7">
    <source>
        <dbReference type="ARBA" id="ARBA00022989"/>
    </source>
</evidence>
<dbReference type="PROSITE" id="PS50928">
    <property type="entry name" value="ABC_TM1"/>
    <property type="match status" value="1"/>
</dbReference>
<feature type="transmembrane region" description="Helical" evidence="9">
    <location>
        <begin position="23"/>
        <end position="44"/>
    </location>
</feature>
<evidence type="ECO:0000256" key="3">
    <source>
        <dbReference type="ARBA" id="ARBA00022448"/>
    </source>
</evidence>
<evidence type="ECO:0000313" key="11">
    <source>
        <dbReference type="EMBL" id="SHN71379.1"/>
    </source>
</evidence>
<feature type="transmembrane region" description="Helical" evidence="9">
    <location>
        <begin position="270"/>
        <end position="291"/>
    </location>
</feature>
<keyword evidence="6" id="KW-0029">Amino-acid transport</keyword>
<dbReference type="InterPro" id="IPR010065">
    <property type="entry name" value="AA_ABC_transptr_permease_3TM"/>
</dbReference>
<feature type="transmembrane region" description="Helical" evidence="9">
    <location>
        <begin position="441"/>
        <end position="467"/>
    </location>
</feature>
<dbReference type="Proteomes" id="UP000184066">
    <property type="component" value="Unassembled WGS sequence"/>
</dbReference>
<evidence type="ECO:0000256" key="4">
    <source>
        <dbReference type="ARBA" id="ARBA00022475"/>
    </source>
</evidence>
<keyword evidence="8 9" id="KW-0472">Membrane</keyword>
<keyword evidence="4" id="KW-1003">Cell membrane</keyword>
<comment type="subcellular location">
    <subcellularLocation>
        <location evidence="1">Cell inner membrane</location>
        <topology evidence="1">Multi-pass membrane protein</topology>
    </subcellularLocation>
    <subcellularLocation>
        <location evidence="9">Cell membrane</location>
        <topology evidence="9">Multi-pass membrane protein</topology>
    </subcellularLocation>
</comment>
<feature type="transmembrane region" description="Helical" evidence="9">
    <location>
        <begin position="128"/>
        <end position="151"/>
    </location>
</feature>
<keyword evidence="3 9" id="KW-0813">Transport</keyword>
<dbReference type="STRING" id="1189325.SAMN04488119_107151"/>
<comment type="similarity">
    <text evidence="2">Belongs to the binding-protein-dependent transport system permease family. HisMQ subfamily.</text>
</comment>
<feature type="transmembrane region" description="Helical" evidence="9">
    <location>
        <begin position="231"/>
        <end position="250"/>
    </location>
</feature>
<name>A0A1M7TKW4_9RHOB</name>
<keyword evidence="12" id="KW-1185">Reference proteome</keyword>
<gene>
    <name evidence="11" type="ORF">SAMN05216200_107151</name>
</gene>
<evidence type="ECO:0000313" key="12">
    <source>
        <dbReference type="Proteomes" id="UP000184066"/>
    </source>
</evidence>
<evidence type="ECO:0000256" key="6">
    <source>
        <dbReference type="ARBA" id="ARBA00022970"/>
    </source>
</evidence>
<dbReference type="GO" id="GO:0006865">
    <property type="term" value="P:amino acid transport"/>
    <property type="evidence" value="ECO:0007669"/>
    <property type="project" value="UniProtKB-KW"/>
</dbReference>
<accession>A0A1M7TKW4</accession>
<feature type="transmembrane region" description="Helical" evidence="9">
    <location>
        <begin position="510"/>
        <end position="529"/>
    </location>
</feature>
<feature type="transmembrane region" description="Helical" evidence="9">
    <location>
        <begin position="191"/>
        <end position="210"/>
    </location>
</feature>
<evidence type="ECO:0000256" key="8">
    <source>
        <dbReference type="ARBA" id="ARBA00023136"/>
    </source>
</evidence>
<dbReference type="AlphaFoldDB" id="A0A1M7TKW4"/>
<sequence length="576" mass="62231">MTAVTDPSQGGFRIGMLLSDTRYRGATIQTIALIAFLTAGYWLVDNVISNLAALGKDFSFRFMTEPAGYDINQRLIEYTSRSSHATAAVVGILNTLLVAVLGCALATVIGVVAGVLRLSNNWIVAKLMTVYVETVRNIPVLIQILLLAAVFDEFLPHPKQAGTLSLFGLVDTGVVATNRGFYVPGPVFHDGSAWVVGALIVGILLSIGYARHARRVQQDTGEILPVLPVRLGLIVGLPLVVMLVLSAVGAPPITMESPVLKGFNFQGGIYMRNSLVALWLALSIYTGAFIAENVRAGILSVPKGQTEAAYALGLRPRRTMQLVILPQAMRVIIPPLISQYLNLTKNSSLAIAVGYMDATGTLGGITLNQTGKEMETLMLLMVFYLSISLTISMVMNLYNEQVKLVERTSATGFAPSLGHLLNNVTGPWRNLTKGDAQHQPLYGVAGWLNLVVLLYGAIWLALLVYLFLMDTPAQREPYFLWPTSRQIVFLALTASTMSAFLTIVFKHFRAIDFAALTLVLWVAASLLGVDLDGLAADLPDGVVTYGGFAAQVAAIAYLLFGKRPNLTYLNRVKEAG</sequence>
<feature type="transmembrane region" description="Helical" evidence="9">
    <location>
        <begin position="377"/>
        <end position="398"/>
    </location>
</feature>
<organism evidence="11 12">
    <name type="scientific">Oceanicella actignis</name>
    <dbReference type="NCBI Taxonomy" id="1189325"/>
    <lineage>
        <taxon>Bacteria</taxon>
        <taxon>Pseudomonadati</taxon>
        <taxon>Pseudomonadota</taxon>
        <taxon>Alphaproteobacteria</taxon>
        <taxon>Rhodobacterales</taxon>
        <taxon>Paracoccaceae</taxon>
        <taxon>Oceanicella</taxon>
    </lineage>
</organism>
<feature type="transmembrane region" description="Helical" evidence="9">
    <location>
        <begin position="541"/>
        <end position="560"/>
    </location>
</feature>
<dbReference type="Pfam" id="PF00528">
    <property type="entry name" value="BPD_transp_1"/>
    <property type="match status" value="1"/>
</dbReference>
<dbReference type="PANTHER" id="PTHR30614">
    <property type="entry name" value="MEMBRANE COMPONENT OF AMINO ACID ABC TRANSPORTER"/>
    <property type="match status" value="1"/>
</dbReference>
<dbReference type="EMBL" id="FRDL01000007">
    <property type="protein sequence ID" value="SHN71379.1"/>
    <property type="molecule type" value="Genomic_DNA"/>
</dbReference>
<dbReference type="InterPro" id="IPR000515">
    <property type="entry name" value="MetI-like"/>
</dbReference>
<dbReference type="Gene3D" id="1.10.3720.10">
    <property type="entry name" value="MetI-like"/>
    <property type="match status" value="2"/>
</dbReference>
<evidence type="ECO:0000256" key="5">
    <source>
        <dbReference type="ARBA" id="ARBA00022692"/>
    </source>
</evidence>
<keyword evidence="5 9" id="KW-0812">Transmembrane</keyword>
<feature type="transmembrane region" description="Helical" evidence="9">
    <location>
        <begin position="487"/>
        <end position="505"/>
    </location>
</feature>
<keyword evidence="7 9" id="KW-1133">Transmembrane helix</keyword>
<dbReference type="NCBIfam" id="TIGR01726">
    <property type="entry name" value="HEQRo_perm_3TM"/>
    <property type="match status" value="1"/>
</dbReference>
<dbReference type="OrthoDB" id="9808531at2"/>
<dbReference type="InterPro" id="IPR043429">
    <property type="entry name" value="ArtM/GltK/GlnP/TcyL/YhdX-like"/>
</dbReference>
<evidence type="ECO:0000259" key="10">
    <source>
        <dbReference type="PROSITE" id="PS50928"/>
    </source>
</evidence>
<feature type="transmembrane region" description="Helical" evidence="9">
    <location>
        <begin position="87"/>
        <end position="116"/>
    </location>
</feature>
<dbReference type="CDD" id="cd06261">
    <property type="entry name" value="TM_PBP2"/>
    <property type="match status" value="1"/>
</dbReference>
<protein>
    <submittedName>
        <fullName evidence="11">General L-amino acid transport system permease protein</fullName>
    </submittedName>
</protein>
<dbReference type="SUPFAM" id="SSF161098">
    <property type="entry name" value="MetI-like"/>
    <property type="match status" value="2"/>
</dbReference>
<dbReference type="GO" id="GO:0043190">
    <property type="term" value="C:ATP-binding cassette (ABC) transporter complex"/>
    <property type="evidence" value="ECO:0007669"/>
    <property type="project" value="InterPro"/>
</dbReference>